<dbReference type="InterPro" id="IPR001387">
    <property type="entry name" value="Cro/C1-type_HTH"/>
</dbReference>
<dbReference type="PANTHER" id="PTHR46797:SF1">
    <property type="entry name" value="METHYLPHOSPHONATE SYNTHASE"/>
    <property type="match status" value="1"/>
</dbReference>
<dbReference type="SMART" id="SM00530">
    <property type="entry name" value="HTH_XRE"/>
    <property type="match status" value="1"/>
</dbReference>
<evidence type="ECO:0000256" key="1">
    <source>
        <dbReference type="ARBA" id="ARBA00023125"/>
    </source>
</evidence>
<proteinExistence type="predicted"/>
<dbReference type="InterPro" id="IPR010982">
    <property type="entry name" value="Lambda_DNA-bd_dom_sf"/>
</dbReference>
<dbReference type="SUPFAM" id="SSF47413">
    <property type="entry name" value="lambda repressor-like DNA-binding domains"/>
    <property type="match status" value="1"/>
</dbReference>
<dbReference type="Proteomes" id="UP000195633">
    <property type="component" value="Chromosome"/>
</dbReference>
<dbReference type="PANTHER" id="PTHR46797">
    <property type="entry name" value="HTH-TYPE TRANSCRIPTIONAL REGULATOR"/>
    <property type="match status" value="1"/>
</dbReference>
<protein>
    <recommendedName>
        <fullName evidence="2">HTH cro/C1-type domain-containing protein</fullName>
    </recommendedName>
</protein>
<dbReference type="CDD" id="cd00093">
    <property type="entry name" value="HTH_XRE"/>
    <property type="match status" value="1"/>
</dbReference>
<evidence type="ECO:0000259" key="2">
    <source>
        <dbReference type="PROSITE" id="PS50943"/>
    </source>
</evidence>
<dbReference type="Pfam" id="PF12844">
    <property type="entry name" value="HTH_19"/>
    <property type="match status" value="1"/>
</dbReference>
<reference evidence="3 4" key="1">
    <citation type="submission" date="2017-05" db="EMBL/GenBank/DDBJ databases">
        <title>Genome sequence of Acetobacter pasteurianus subsp. ascendens strain SRCM101447.</title>
        <authorList>
            <person name="Cho S.H."/>
        </authorList>
    </citation>
    <scope>NUCLEOTIDE SEQUENCE [LARGE SCALE GENOMIC DNA]</scope>
    <source>
        <strain evidence="3 4">SRCM101447</strain>
    </source>
</reference>
<name>A0A1Y0V0Y8_9PROT</name>
<dbReference type="RefSeq" id="WP_003631114.1">
    <property type="nucleotide sequence ID" value="NZ_CP021524.1"/>
</dbReference>
<evidence type="ECO:0000313" key="4">
    <source>
        <dbReference type="Proteomes" id="UP000195633"/>
    </source>
</evidence>
<dbReference type="InterPro" id="IPR050807">
    <property type="entry name" value="TransReg_Diox_bact_type"/>
</dbReference>
<dbReference type="EMBL" id="CP021524">
    <property type="protein sequence ID" value="ARW11721.1"/>
    <property type="molecule type" value="Genomic_DNA"/>
</dbReference>
<accession>A0A1Y0V0Y8</accession>
<dbReference type="AlphaFoldDB" id="A0A1Y0V0Y8"/>
<organism evidence="3 4">
    <name type="scientific">Acetobacter ascendens</name>
    <dbReference type="NCBI Taxonomy" id="481146"/>
    <lineage>
        <taxon>Bacteria</taxon>
        <taxon>Pseudomonadati</taxon>
        <taxon>Pseudomonadota</taxon>
        <taxon>Alphaproteobacteria</taxon>
        <taxon>Acetobacterales</taxon>
        <taxon>Acetobacteraceae</taxon>
        <taxon>Acetobacter</taxon>
    </lineage>
</organism>
<sequence>MNQTKPTDSSDRDPRKVAFGNRVRTLRELKGFTQQQLAGMIGLTENSITQYEGGRAIPRPLKMEALAVALGTNTTYLLTGNEPDSLVRAQTRPELEALEILRDIPLDQQETALAALRGIAQAFRKKK</sequence>
<dbReference type="Gene3D" id="1.10.260.40">
    <property type="entry name" value="lambda repressor-like DNA-binding domains"/>
    <property type="match status" value="1"/>
</dbReference>
<dbReference type="GO" id="GO:0005829">
    <property type="term" value="C:cytosol"/>
    <property type="evidence" value="ECO:0007669"/>
    <property type="project" value="TreeGrafter"/>
</dbReference>
<dbReference type="PROSITE" id="PS50943">
    <property type="entry name" value="HTH_CROC1"/>
    <property type="match status" value="1"/>
</dbReference>
<evidence type="ECO:0000313" key="3">
    <source>
        <dbReference type="EMBL" id="ARW11721.1"/>
    </source>
</evidence>
<gene>
    <name evidence="3" type="ORF">S101447_02683</name>
</gene>
<feature type="domain" description="HTH cro/C1-type" evidence="2">
    <location>
        <begin position="23"/>
        <end position="77"/>
    </location>
</feature>
<dbReference type="GO" id="GO:0003700">
    <property type="term" value="F:DNA-binding transcription factor activity"/>
    <property type="evidence" value="ECO:0007669"/>
    <property type="project" value="TreeGrafter"/>
</dbReference>
<keyword evidence="1" id="KW-0238">DNA-binding</keyword>
<dbReference type="GO" id="GO:0003677">
    <property type="term" value="F:DNA binding"/>
    <property type="evidence" value="ECO:0007669"/>
    <property type="project" value="UniProtKB-KW"/>
</dbReference>